<protein>
    <submittedName>
        <fullName evidence="2">Uncharacterized protein</fullName>
    </submittedName>
</protein>
<proteinExistence type="predicted"/>
<organism evidence="2 3">
    <name type="scientific">Methylocella tundrae</name>
    <dbReference type="NCBI Taxonomy" id="227605"/>
    <lineage>
        <taxon>Bacteria</taxon>
        <taxon>Pseudomonadati</taxon>
        <taxon>Pseudomonadota</taxon>
        <taxon>Alphaproteobacteria</taxon>
        <taxon>Hyphomicrobiales</taxon>
        <taxon>Beijerinckiaceae</taxon>
        <taxon>Methylocella</taxon>
    </lineage>
</organism>
<feature type="region of interest" description="Disordered" evidence="1">
    <location>
        <begin position="16"/>
        <end position="37"/>
    </location>
</feature>
<name>A0A8B6MCQ8_METTU</name>
<accession>A0A8B6MCQ8</accession>
<reference evidence="2 3" key="1">
    <citation type="submission" date="2019-05" db="EMBL/GenBank/DDBJ databases">
        <authorList>
            <person name="Farhan Ul Haque M."/>
        </authorList>
    </citation>
    <scope>NUCLEOTIDE SEQUENCE [LARGE SCALE GENOMIC DNA]</scope>
    <source>
        <strain evidence="2">2</strain>
    </source>
</reference>
<sequence length="164" mass="18138">MLDDVDDPMFAKSFPGDDVDAALSQKRPQGGLNGAGVGARHDADAIIGRNLQDLAGEIDCKLQLGFANGGAVRTARRGVLKVFKLPSRTLGRRTARKIRPHRFHGGSRRYHFCHPYRWAPLVGEGCPVYRDRVYLLRRQAAGLTQASSTSTKCRLPRHFLCKSP</sequence>
<dbReference type="EMBL" id="CABFMQ020000109">
    <property type="protein sequence ID" value="VTZ51846.1"/>
    <property type="molecule type" value="Genomic_DNA"/>
</dbReference>
<evidence type="ECO:0000313" key="2">
    <source>
        <dbReference type="EMBL" id="VTZ51846.1"/>
    </source>
</evidence>
<comment type="caution">
    <text evidence="2">The sequence shown here is derived from an EMBL/GenBank/DDBJ whole genome shotgun (WGS) entry which is preliminary data.</text>
</comment>
<evidence type="ECO:0000256" key="1">
    <source>
        <dbReference type="SAM" id="MobiDB-lite"/>
    </source>
</evidence>
<gene>
    <name evidence="2" type="ORF">MPC4_50154</name>
</gene>
<dbReference type="Proteomes" id="UP000485880">
    <property type="component" value="Unassembled WGS sequence"/>
</dbReference>
<evidence type="ECO:0000313" key="3">
    <source>
        <dbReference type="Proteomes" id="UP000485880"/>
    </source>
</evidence>
<keyword evidence="3" id="KW-1185">Reference proteome</keyword>
<dbReference type="AlphaFoldDB" id="A0A8B6MCQ8"/>